<name>A0ABQ0PSI8_9PROT</name>
<reference evidence="7" key="1">
    <citation type="submission" date="2013-04" db="EMBL/GenBank/DDBJ databases">
        <title>The genome sequencing project of 58 acetic acid bacteria.</title>
        <authorList>
            <person name="Okamoto-Kainuma A."/>
            <person name="Ishikawa M."/>
            <person name="Umino S."/>
            <person name="Koizumi Y."/>
            <person name="Shiwa Y."/>
            <person name="Yoshikawa H."/>
            <person name="Matsutani M."/>
            <person name="Matsushita K."/>
        </authorList>
    </citation>
    <scope>NUCLEOTIDE SEQUENCE</scope>
    <source>
        <strain evidence="7">DSM 14337</strain>
    </source>
</reference>
<evidence type="ECO:0000313" key="7">
    <source>
        <dbReference type="EMBL" id="GBQ79708.1"/>
    </source>
</evidence>
<feature type="transmembrane region" description="Helical" evidence="5">
    <location>
        <begin position="416"/>
        <end position="437"/>
    </location>
</feature>
<accession>A0ABQ0PSI8</accession>
<feature type="transmembrane region" description="Helical" evidence="5">
    <location>
        <begin position="179"/>
        <end position="200"/>
    </location>
</feature>
<organism evidence="7 8">
    <name type="scientific">Acetobacter malorum DSM 14337</name>
    <dbReference type="NCBI Taxonomy" id="1307910"/>
    <lineage>
        <taxon>Bacteria</taxon>
        <taxon>Pseudomonadati</taxon>
        <taxon>Pseudomonadota</taxon>
        <taxon>Alphaproteobacteria</taxon>
        <taxon>Acetobacterales</taxon>
        <taxon>Acetobacteraceae</taxon>
        <taxon>Acetobacter</taxon>
    </lineage>
</organism>
<dbReference type="InterPro" id="IPR036259">
    <property type="entry name" value="MFS_trans_sf"/>
</dbReference>
<dbReference type="RefSeq" id="WP_061505040.1">
    <property type="nucleotide sequence ID" value="NZ_BAPF01000022.1"/>
</dbReference>
<dbReference type="EMBL" id="BAPF01000022">
    <property type="protein sequence ID" value="GBQ79708.1"/>
    <property type="molecule type" value="Genomic_DNA"/>
</dbReference>
<feature type="transmembrane region" description="Helical" evidence="5">
    <location>
        <begin position="342"/>
        <end position="360"/>
    </location>
</feature>
<dbReference type="InterPro" id="IPR001958">
    <property type="entry name" value="Tet-R_TetA/multi-R_MdtG-like"/>
</dbReference>
<evidence type="ECO:0000256" key="3">
    <source>
        <dbReference type="ARBA" id="ARBA00022989"/>
    </source>
</evidence>
<dbReference type="SUPFAM" id="SSF103473">
    <property type="entry name" value="MFS general substrate transporter"/>
    <property type="match status" value="1"/>
</dbReference>
<protein>
    <submittedName>
        <fullName evidence="7">Major facilitator superfamily transporter</fullName>
    </submittedName>
</protein>
<keyword evidence="3 5" id="KW-1133">Transmembrane helix</keyword>
<dbReference type="Pfam" id="PF07690">
    <property type="entry name" value="MFS_1"/>
    <property type="match status" value="1"/>
</dbReference>
<feature type="transmembrane region" description="Helical" evidence="5">
    <location>
        <begin position="372"/>
        <end position="395"/>
    </location>
</feature>
<dbReference type="PRINTS" id="PR01035">
    <property type="entry name" value="TCRTETA"/>
</dbReference>
<dbReference type="PANTHER" id="PTHR23501">
    <property type="entry name" value="MAJOR FACILITATOR SUPERFAMILY"/>
    <property type="match status" value="1"/>
</dbReference>
<feature type="transmembrane region" description="Helical" evidence="5">
    <location>
        <begin position="120"/>
        <end position="141"/>
    </location>
</feature>
<gene>
    <name evidence="7" type="ORF">AA14337_1520</name>
</gene>
<feature type="transmembrane region" description="Helical" evidence="5">
    <location>
        <begin position="449"/>
        <end position="472"/>
    </location>
</feature>
<comment type="caution">
    <text evidence="7">The sequence shown here is derived from an EMBL/GenBank/DDBJ whole genome shotgun (WGS) entry which is preliminary data.</text>
</comment>
<feature type="transmembrane region" description="Helical" evidence="5">
    <location>
        <begin position="212"/>
        <end position="234"/>
    </location>
</feature>
<evidence type="ECO:0000256" key="4">
    <source>
        <dbReference type="ARBA" id="ARBA00023136"/>
    </source>
</evidence>
<feature type="transmembrane region" description="Helical" evidence="5">
    <location>
        <begin position="91"/>
        <end position="114"/>
    </location>
</feature>
<dbReference type="InterPro" id="IPR011701">
    <property type="entry name" value="MFS"/>
</dbReference>
<sequence length="481" mass="50516">MDGTIVSPVAQSNDWKLLFSGQNGIKTVVLAGGVALHAINLYMILAVLPSAVRDIGGMLYYAWNETLFITASIVGSSLSIALLASLGPRRAYGTAALIFAAGALLCALAPSMVVMLGGRIFQGIGAGMLVSLAYGVIRLIFPKQLWTRAMGMLSSMWGIATLIGPAIGGLFAQAGAWRLSFWFMCLCAGLFALLALRVLPDRFADDSKGQSSVAWQQLMLLVLSVLVLSIGSAMPHLTENVMGLALATCLFILFIRCEHRNTSRLLPMGTLHLRSPLLPLYGLLGGLALTVEVIEIFAPLFLQTLHHQGPLVAGYLSALMAAGWSVGSFAGASASGRNARRLLATAPVLGLAAIVFLTWWVPHDVRGGVTDILPVALAFILVGTGVGMAWPHLLSSILRATPQSEQGVASASLTTVQLYTTAVAAAVAGTIANAAGLASPGGTTGIQNAAFWVFAVFSVIPFCSVFLSRLVLVGHWNYRGV</sequence>
<feature type="transmembrane region" description="Helical" evidence="5">
    <location>
        <begin position="312"/>
        <end position="330"/>
    </location>
</feature>
<feature type="domain" description="Major facilitator superfamily (MFS) profile" evidence="6">
    <location>
        <begin position="26"/>
        <end position="473"/>
    </location>
</feature>
<dbReference type="PROSITE" id="PS50850">
    <property type="entry name" value="MFS"/>
    <property type="match status" value="1"/>
</dbReference>
<evidence type="ECO:0000256" key="1">
    <source>
        <dbReference type="ARBA" id="ARBA00004141"/>
    </source>
</evidence>
<dbReference type="InterPro" id="IPR020846">
    <property type="entry name" value="MFS_dom"/>
</dbReference>
<evidence type="ECO:0000313" key="8">
    <source>
        <dbReference type="Proteomes" id="UP001065047"/>
    </source>
</evidence>
<keyword evidence="4 5" id="KW-0472">Membrane</keyword>
<feature type="transmembrane region" description="Helical" evidence="5">
    <location>
        <begin position="60"/>
        <end position="84"/>
    </location>
</feature>
<feature type="transmembrane region" description="Helical" evidence="5">
    <location>
        <begin position="278"/>
        <end position="300"/>
    </location>
</feature>
<evidence type="ECO:0000256" key="2">
    <source>
        <dbReference type="ARBA" id="ARBA00022692"/>
    </source>
</evidence>
<dbReference type="GeneID" id="29556206"/>
<keyword evidence="8" id="KW-1185">Reference proteome</keyword>
<feature type="transmembrane region" description="Helical" evidence="5">
    <location>
        <begin position="153"/>
        <end position="173"/>
    </location>
</feature>
<evidence type="ECO:0000256" key="5">
    <source>
        <dbReference type="SAM" id="Phobius"/>
    </source>
</evidence>
<keyword evidence="2 5" id="KW-0812">Transmembrane</keyword>
<feature type="transmembrane region" description="Helical" evidence="5">
    <location>
        <begin position="28"/>
        <end position="48"/>
    </location>
</feature>
<proteinExistence type="predicted"/>
<dbReference type="Proteomes" id="UP001065047">
    <property type="component" value="Unassembled WGS sequence"/>
</dbReference>
<comment type="subcellular location">
    <subcellularLocation>
        <location evidence="1">Membrane</location>
        <topology evidence="1">Multi-pass membrane protein</topology>
    </subcellularLocation>
</comment>
<evidence type="ECO:0000259" key="6">
    <source>
        <dbReference type="PROSITE" id="PS50850"/>
    </source>
</evidence>
<dbReference type="PANTHER" id="PTHR23501:SF154">
    <property type="entry name" value="MULTIDRUG-EFFLUX TRANSPORTER RV1634-RELATED"/>
    <property type="match status" value="1"/>
</dbReference>
<feature type="transmembrane region" description="Helical" evidence="5">
    <location>
        <begin position="240"/>
        <end position="257"/>
    </location>
</feature>
<dbReference type="Gene3D" id="1.20.1250.20">
    <property type="entry name" value="MFS general substrate transporter like domains"/>
    <property type="match status" value="1"/>
</dbReference>